<name>A0A068VCL3_COFCA</name>
<dbReference type="InterPro" id="IPR004868">
    <property type="entry name" value="DNA-dir_DNA_pol_B_mt/vir"/>
</dbReference>
<reference evidence="11" key="1">
    <citation type="journal article" date="2014" name="Science">
        <title>The coffee genome provides insight into the convergent evolution of caffeine biosynthesis.</title>
        <authorList>
            <person name="Denoeud F."/>
            <person name="Carretero-Paulet L."/>
            <person name="Dereeper A."/>
            <person name="Droc G."/>
            <person name="Guyot R."/>
            <person name="Pietrella M."/>
            <person name="Zheng C."/>
            <person name="Alberti A."/>
            <person name="Anthony F."/>
            <person name="Aprea G."/>
            <person name="Aury J.M."/>
            <person name="Bento P."/>
            <person name="Bernard M."/>
            <person name="Bocs S."/>
            <person name="Campa C."/>
            <person name="Cenci A."/>
            <person name="Combes M.C."/>
            <person name="Crouzillat D."/>
            <person name="Da Silva C."/>
            <person name="Daddiego L."/>
            <person name="De Bellis F."/>
            <person name="Dussert S."/>
            <person name="Garsmeur O."/>
            <person name="Gayraud T."/>
            <person name="Guignon V."/>
            <person name="Jahn K."/>
            <person name="Jamilloux V."/>
            <person name="Joet T."/>
            <person name="Labadie K."/>
            <person name="Lan T."/>
            <person name="Leclercq J."/>
            <person name="Lepelley M."/>
            <person name="Leroy T."/>
            <person name="Li L.T."/>
            <person name="Librado P."/>
            <person name="Lopez L."/>
            <person name="Munoz A."/>
            <person name="Noel B."/>
            <person name="Pallavicini A."/>
            <person name="Perrotta G."/>
            <person name="Poncet V."/>
            <person name="Pot D."/>
            <person name="Priyono X."/>
            <person name="Rigoreau M."/>
            <person name="Rouard M."/>
            <person name="Rozas J."/>
            <person name="Tranchant-Dubreuil C."/>
            <person name="VanBuren R."/>
            <person name="Zhang Q."/>
            <person name="Andrade A.C."/>
            <person name="Argout X."/>
            <person name="Bertrand B."/>
            <person name="de Kochko A."/>
            <person name="Graziosi G."/>
            <person name="Henry R.J."/>
            <person name="Jayarama X."/>
            <person name="Ming R."/>
            <person name="Nagai C."/>
            <person name="Rounsley S."/>
            <person name="Sankoff D."/>
            <person name="Giuliano G."/>
            <person name="Albert V.A."/>
            <person name="Wincker P."/>
            <person name="Lashermes P."/>
        </authorList>
    </citation>
    <scope>NUCLEOTIDE SEQUENCE [LARGE SCALE GENOMIC DNA]</scope>
    <source>
        <strain evidence="11">cv. DH200-94</strain>
    </source>
</reference>
<dbReference type="Pfam" id="PF03175">
    <property type="entry name" value="DNA_pol_B_2"/>
    <property type="match status" value="1"/>
</dbReference>
<dbReference type="PhylomeDB" id="A0A068VCL3"/>
<keyword evidence="3" id="KW-0808">Transferase</keyword>
<dbReference type="Gramene" id="CDP17423">
    <property type="protein sequence ID" value="CDP17423"/>
    <property type="gene ID" value="GSCOC_T00002863001"/>
</dbReference>
<dbReference type="SUPFAM" id="SSF56672">
    <property type="entry name" value="DNA/RNA polymerases"/>
    <property type="match status" value="1"/>
</dbReference>
<evidence type="ECO:0000313" key="10">
    <source>
        <dbReference type="EMBL" id="CDP17423.1"/>
    </source>
</evidence>
<organism evidence="10 11">
    <name type="scientific">Coffea canephora</name>
    <name type="common">Robusta coffee</name>
    <dbReference type="NCBI Taxonomy" id="49390"/>
    <lineage>
        <taxon>Eukaryota</taxon>
        <taxon>Viridiplantae</taxon>
        <taxon>Streptophyta</taxon>
        <taxon>Embryophyta</taxon>
        <taxon>Tracheophyta</taxon>
        <taxon>Spermatophyta</taxon>
        <taxon>Magnoliopsida</taxon>
        <taxon>eudicotyledons</taxon>
        <taxon>Gunneridae</taxon>
        <taxon>Pentapetalae</taxon>
        <taxon>asterids</taxon>
        <taxon>lamiids</taxon>
        <taxon>Gentianales</taxon>
        <taxon>Rubiaceae</taxon>
        <taxon>Ixoroideae</taxon>
        <taxon>Gardenieae complex</taxon>
        <taxon>Bertiereae - Coffeeae clade</taxon>
        <taxon>Coffeeae</taxon>
        <taxon>Coffea</taxon>
    </lineage>
</organism>
<dbReference type="InParanoid" id="A0A068VCL3"/>
<dbReference type="STRING" id="49390.A0A068VCL3"/>
<evidence type="ECO:0000256" key="6">
    <source>
        <dbReference type="ARBA" id="ARBA00022932"/>
    </source>
</evidence>
<evidence type="ECO:0000256" key="4">
    <source>
        <dbReference type="ARBA" id="ARBA00022695"/>
    </source>
</evidence>
<keyword evidence="4" id="KW-0548">Nucleotidyltransferase</keyword>
<evidence type="ECO:0000256" key="2">
    <source>
        <dbReference type="ARBA" id="ARBA00012417"/>
    </source>
</evidence>
<dbReference type="AlphaFoldDB" id="A0A068VCL3"/>
<evidence type="ECO:0000313" key="11">
    <source>
        <dbReference type="Proteomes" id="UP000295252"/>
    </source>
</evidence>
<sequence length="357" mass="40967">MKEFSMPGGVPVWHGNLGGKDLDRMFGFIEAYVVCPKTIKRPFLPYRDKNNTLIFPTGEFVGVYYSEELKYARGLGYTVLPISGYLFEKMKSPFRDFVSSLFESRLEARKSGNEALAYVYKILMNSLYGRFGINPKSTITEVCDVDRYKHLVRHSELIFGDMLSENNYIVAYHSNTGTDSDFWNPPKISAVQLAAAITANARIHMYPYISRDDCYYTDTDSVVLGQPLPEEVISSSVLGKFKLEDRIQKGYFLAPKTYLYITIDDTKVIKYKGPAKSIIYPEWFELQYADPSRTEQVLVSANFRIEWRTLDMIKKETLIRLGIKLDTKRKPVFRGNLWVDTIPIEVTDLSCLNNIGK</sequence>
<dbReference type="GO" id="GO:0003677">
    <property type="term" value="F:DNA binding"/>
    <property type="evidence" value="ECO:0007669"/>
    <property type="project" value="UniProtKB-KW"/>
</dbReference>
<dbReference type="GO" id="GO:0003887">
    <property type="term" value="F:DNA-directed DNA polymerase activity"/>
    <property type="evidence" value="ECO:0007669"/>
    <property type="project" value="UniProtKB-KW"/>
</dbReference>
<keyword evidence="7" id="KW-0238">DNA-binding</keyword>
<dbReference type="Proteomes" id="UP000295252">
    <property type="component" value="Unassembled WGS sequence"/>
</dbReference>
<keyword evidence="11" id="KW-1185">Reference proteome</keyword>
<dbReference type="Gene3D" id="1.10.287.690">
    <property type="entry name" value="Helix hairpin bin"/>
    <property type="match status" value="1"/>
</dbReference>
<dbReference type="Gene3D" id="3.90.1600.10">
    <property type="entry name" value="Palm domain of DNA polymerase"/>
    <property type="match status" value="1"/>
</dbReference>
<dbReference type="InterPro" id="IPR017964">
    <property type="entry name" value="DNA-dir_DNA_pol_B_CS"/>
</dbReference>
<dbReference type="OMA" id="WFELQYA"/>
<evidence type="ECO:0000256" key="5">
    <source>
        <dbReference type="ARBA" id="ARBA00022705"/>
    </source>
</evidence>
<dbReference type="EC" id="2.7.7.7" evidence="2"/>
<comment type="similarity">
    <text evidence="1">Belongs to the DNA polymerase type-B family.</text>
</comment>
<evidence type="ECO:0000256" key="3">
    <source>
        <dbReference type="ARBA" id="ARBA00022679"/>
    </source>
</evidence>
<dbReference type="PANTHER" id="PTHR33568:SF3">
    <property type="entry name" value="DNA-DIRECTED DNA POLYMERASE"/>
    <property type="match status" value="1"/>
</dbReference>
<dbReference type="GO" id="GO:0006260">
    <property type="term" value="P:DNA replication"/>
    <property type="evidence" value="ECO:0007669"/>
    <property type="project" value="UniProtKB-KW"/>
</dbReference>
<proteinExistence type="inferred from homology"/>
<dbReference type="PANTHER" id="PTHR33568">
    <property type="entry name" value="DNA POLYMERASE"/>
    <property type="match status" value="1"/>
</dbReference>
<evidence type="ECO:0000259" key="9">
    <source>
        <dbReference type="Pfam" id="PF03175"/>
    </source>
</evidence>
<dbReference type="OrthoDB" id="1706475at2759"/>
<keyword evidence="5" id="KW-0235">DNA replication</keyword>
<dbReference type="EMBL" id="HG739243">
    <property type="protein sequence ID" value="CDP17423.1"/>
    <property type="molecule type" value="Genomic_DNA"/>
</dbReference>
<evidence type="ECO:0000256" key="7">
    <source>
        <dbReference type="ARBA" id="ARBA00023125"/>
    </source>
</evidence>
<protein>
    <recommendedName>
        <fullName evidence="2">DNA-directed DNA polymerase</fullName>
        <ecNumber evidence="2">2.7.7.7</ecNumber>
    </recommendedName>
</protein>
<dbReference type="GO" id="GO:0000166">
    <property type="term" value="F:nucleotide binding"/>
    <property type="evidence" value="ECO:0007669"/>
    <property type="project" value="InterPro"/>
</dbReference>
<dbReference type="InterPro" id="IPR043502">
    <property type="entry name" value="DNA/RNA_pol_sf"/>
</dbReference>
<accession>A0A068VCL3</accession>
<feature type="domain" description="DNA-directed DNA polymerase family B mitochondria/virus" evidence="9">
    <location>
        <begin position="1"/>
        <end position="212"/>
    </location>
</feature>
<evidence type="ECO:0000256" key="1">
    <source>
        <dbReference type="ARBA" id="ARBA00005755"/>
    </source>
</evidence>
<gene>
    <name evidence="10" type="ORF">GSCOC_T00002863001</name>
</gene>
<evidence type="ECO:0000256" key="8">
    <source>
        <dbReference type="ARBA" id="ARBA00049244"/>
    </source>
</evidence>
<keyword evidence="6" id="KW-0239">DNA-directed DNA polymerase</keyword>
<comment type="catalytic activity">
    <reaction evidence="8">
        <text>DNA(n) + a 2'-deoxyribonucleoside 5'-triphosphate = DNA(n+1) + diphosphate</text>
        <dbReference type="Rhea" id="RHEA:22508"/>
        <dbReference type="Rhea" id="RHEA-COMP:17339"/>
        <dbReference type="Rhea" id="RHEA-COMP:17340"/>
        <dbReference type="ChEBI" id="CHEBI:33019"/>
        <dbReference type="ChEBI" id="CHEBI:61560"/>
        <dbReference type="ChEBI" id="CHEBI:173112"/>
        <dbReference type="EC" id="2.7.7.7"/>
    </reaction>
</comment>
<dbReference type="PROSITE" id="PS00116">
    <property type="entry name" value="DNA_POLYMERASE_B"/>
    <property type="match status" value="1"/>
</dbReference>
<dbReference type="InterPro" id="IPR023211">
    <property type="entry name" value="DNA_pol_palm_dom_sf"/>
</dbReference>